<sequence>MIASFKIKKIKKQSLGQILKAARSKLKISLEQAEQQTNIRAKYLKALENEDYQNLPCEVYSLGYLRRYAQFLNISQECVMGRFKQESCILKKIKSDDKLILQNKVRSSSFFITPKILLISLGVILVFSLFGYIFFQVKGFTSPPMLEITQPALETVVDKGEILIAGKTDQAATLTINNQPVVMDSLGNFQQTVTLSPGLNTFEIKAASRISKESKKTLKILANL</sequence>
<name>A0A2G9YQJ6_9BACT</name>
<protein>
    <recommendedName>
        <fullName evidence="4">HTH cro/C1-type domain-containing protein</fullName>
    </recommendedName>
</protein>
<reference evidence="2 3" key="1">
    <citation type="submission" date="2017-09" db="EMBL/GenBank/DDBJ databases">
        <title>Depth-based differentiation of microbial function through sediment-hosted aquifers and enrichment of novel symbionts in the deep terrestrial subsurface.</title>
        <authorList>
            <person name="Probst A.J."/>
            <person name="Ladd B."/>
            <person name="Jarett J.K."/>
            <person name="Geller-Mcgrath D.E."/>
            <person name="Sieber C.M."/>
            <person name="Emerson J.B."/>
            <person name="Anantharaman K."/>
            <person name="Thomas B.C."/>
            <person name="Malmstrom R."/>
            <person name="Stieglmeier M."/>
            <person name="Klingl A."/>
            <person name="Woyke T."/>
            <person name="Ryan C.M."/>
            <person name="Banfield J.F."/>
        </authorList>
    </citation>
    <scope>NUCLEOTIDE SEQUENCE [LARGE SCALE GENOMIC DNA]</scope>
    <source>
        <strain evidence="2">CG23_combo_of_CG06-09_8_20_14_all_40_13</strain>
    </source>
</reference>
<evidence type="ECO:0000313" key="3">
    <source>
        <dbReference type="Proteomes" id="UP000231567"/>
    </source>
</evidence>
<dbReference type="Proteomes" id="UP000231567">
    <property type="component" value="Unassembled WGS sequence"/>
</dbReference>
<dbReference type="Gene3D" id="2.60.40.10">
    <property type="entry name" value="Immunoglobulins"/>
    <property type="match status" value="1"/>
</dbReference>
<feature type="transmembrane region" description="Helical" evidence="1">
    <location>
        <begin position="116"/>
        <end position="135"/>
    </location>
</feature>
<dbReference type="PANTHER" id="PTHR34475:SF1">
    <property type="entry name" value="CYTOSKELETON PROTEIN RODZ"/>
    <property type="match status" value="1"/>
</dbReference>
<comment type="caution">
    <text evidence="2">The sequence shown here is derived from an EMBL/GenBank/DDBJ whole genome shotgun (WGS) entry which is preliminary data.</text>
</comment>
<dbReference type="PANTHER" id="PTHR34475">
    <property type="match status" value="1"/>
</dbReference>
<dbReference type="SUPFAM" id="SSF47413">
    <property type="entry name" value="lambda repressor-like DNA-binding domains"/>
    <property type="match status" value="1"/>
</dbReference>
<proteinExistence type="predicted"/>
<evidence type="ECO:0000313" key="2">
    <source>
        <dbReference type="EMBL" id="PIP21520.1"/>
    </source>
</evidence>
<organism evidence="2 3">
    <name type="scientific">Candidatus Nealsonbacteria bacterium CG23_combo_of_CG06-09_8_20_14_all_40_13</name>
    <dbReference type="NCBI Taxonomy" id="1974724"/>
    <lineage>
        <taxon>Bacteria</taxon>
        <taxon>Candidatus Nealsoniibacteriota</taxon>
    </lineage>
</organism>
<keyword evidence="1" id="KW-0812">Transmembrane</keyword>
<accession>A0A2G9YQJ6</accession>
<dbReference type="InterPro" id="IPR013783">
    <property type="entry name" value="Ig-like_fold"/>
</dbReference>
<evidence type="ECO:0000256" key="1">
    <source>
        <dbReference type="SAM" id="Phobius"/>
    </source>
</evidence>
<evidence type="ECO:0008006" key="4">
    <source>
        <dbReference type="Google" id="ProtNLM"/>
    </source>
</evidence>
<dbReference type="EMBL" id="PCRM01000035">
    <property type="protein sequence ID" value="PIP21520.1"/>
    <property type="molecule type" value="Genomic_DNA"/>
</dbReference>
<gene>
    <name evidence="2" type="ORF">COX39_02600</name>
</gene>
<dbReference type="AlphaFoldDB" id="A0A2G9YQJ6"/>
<keyword evidence="1" id="KW-1133">Transmembrane helix</keyword>
<dbReference type="InterPro" id="IPR010982">
    <property type="entry name" value="Lambda_DNA-bd_dom_sf"/>
</dbReference>
<dbReference type="InterPro" id="IPR050400">
    <property type="entry name" value="Bact_Cytoskel_RodZ"/>
</dbReference>
<dbReference type="Pfam" id="PF13413">
    <property type="entry name" value="HTH_25"/>
    <property type="match status" value="1"/>
</dbReference>
<dbReference type="GO" id="GO:0003677">
    <property type="term" value="F:DNA binding"/>
    <property type="evidence" value="ECO:0007669"/>
    <property type="project" value="InterPro"/>
</dbReference>
<dbReference type="Gene3D" id="1.10.260.40">
    <property type="entry name" value="lambda repressor-like DNA-binding domains"/>
    <property type="match status" value="1"/>
</dbReference>
<keyword evidence="1" id="KW-0472">Membrane</keyword>